<dbReference type="PANTHER" id="PTHR40112:SF1">
    <property type="entry name" value="H2HPP ISOMERASE"/>
    <property type="match status" value="1"/>
</dbReference>
<dbReference type="Gene3D" id="2.60.120.10">
    <property type="entry name" value="Jelly Rolls"/>
    <property type="match status" value="1"/>
</dbReference>
<evidence type="ECO:0000313" key="3">
    <source>
        <dbReference type="Proteomes" id="UP000466586"/>
    </source>
</evidence>
<dbReference type="CDD" id="cd02238">
    <property type="entry name" value="cupin_KdgF"/>
    <property type="match status" value="1"/>
</dbReference>
<dbReference type="Pfam" id="PF07883">
    <property type="entry name" value="Cupin_2"/>
    <property type="match status" value="1"/>
</dbReference>
<dbReference type="SUPFAM" id="SSF51182">
    <property type="entry name" value="RmlC-like cupins"/>
    <property type="match status" value="1"/>
</dbReference>
<evidence type="ECO:0000313" key="2">
    <source>
        <dbReference type="EMBL" id="MXV49499.1"/>
    </source>
</evidence>
<sequence>MQSEYFQYENESTWTDLGAGVQRKIMGFNADLMMVKVKFESGAIGVMHHHPHTQVSFIESGVFEATIGEQVTTLKSGDGYFVPPNVLHGVVCRQAGVLVDSFNPVREDFLG</sequence>
<proteinExistence type="predicted"/>
<dbReference type="InterPro" id="IPR014710">
    <property type="entry name" value="RmlC-like_jellyroll"/>
</dbReference>
<dbReference type="InterPro" id="IPR052535">
    <property type="entry name" value="Bacilysin_H2HPP_isomerase"/>
</dbReference>
<dbReference type="InterPro" id="IPR011051">
    <property type="entry name" value="RmlC_Cupin_sf"/>
</dbReference>
<dbReference type="RefSeq" id="WP_160842611.1">
    <property type="nucleotide sequence ID" value="NZ_WVHT01000001.1"/>
</dbReference>
<feature type="domain" description="Cupin type-2" evidence="1">
    <location>
        <begin position="37"/>
        <end position="94"/>
    </location>
</feature>
<dbReference type="InterPro" id="IPR025499">
    <property type="entry name" value="KdgF"/>
</dbReference>
<reference evidence="2 3" key="1">
    <citation type="submission" date="2019-11" db="EMBL/GenBank/DDBJ databases">
        <title>Pedobacter sp. HMF7647 Genome sequencing and assembly.</title>
        <authorList>
            <person name="Kang H."/>
            <person name="Kim H."/>
            <person name="Joh K."/>
        </authorList>
    </citation>
    <scope>NUCLEOTIDE SEQUENCE [LARGE SCALE GENOMIC DNA]</scope>
    <source>
        <strain evidence="2 3">HMF7647</strain>
    </source>
</reference>
<name>A0A7K1Y5W9_9SPHI</name>
<gene>
    <name evidence="2" type="ORF">GS399_00825</name>
</gene>
<dbReference type="Proteomes" id="UP000466586">
    <property type="component" value="Unassembled WGS sequence"/>
</dbReference>
<dbReference type="EMBL" id="WVHT01000001">
    <property type="protein sequence ID" value="MXV49499.1"/>
    <property type="molecule type" value="Genomic_DNA"/>
</dbReference>
<accession>A0A7K1Y5W9</accession>
<protein>
    <submittedName>
        <fullName evidence="2">Cupin domain-containing protein</fullName>
    </submittedName>
</protein>
<dbReference type="PIRSF" id="PIRSF029883">
    <property type="entry name" value="KdgF"/>
    <property type="match status" value="1"/>
</dbReference>
<keyword evidence="3" id="KW-1185">Reference proteome</keyword>
<comment type="caution">
    <text evidence="2">The sequence shown here is derived from an EMBL/GenBank/DDBJ whole genome shotgun (WGS) entry which is preliminary data.</text>
</comment>
<dbReference type="PANTHER" id="PTHR40112">
    <property type="entry name" value="H2HPP ISOMERASE"/>
    <property type="match status" value="1"/>
</dbReference>
<dbReference type="InterPro" id="IPR013096">
    <property type="entry name" value="Cupin_2"/>
</dbReference>
<dbReference type="AlphaFoldDB" id="A0A7K1Y5W9"/>
<organism evidence="2 3">
    <name type="scientific">Hufsiella arboris</name>
    <dbReference type="NCBI Taxonomy" id="2695275"/>
    <lineage>
        <taxon>Bacteria</taxon>
        <taxon>Pseudomonadati</taxon>
        <taxon>Bacteroidota</taxon>
        <taxon>Sphingobacteriia</taxon>
        <taxon>Sphingobacteriales</taxon>
        <taxon>Sphingobacteriaceae</taxon>
        <taxon>Hufsiella</taxon>
    </lineage>
</organism>
<evidence type="ECO:0000259" key="1">
    <source>
        <dbReference type="Pfam" id="PF07883"/>
    </source>
</evidence>